<feature type="region of interest" description="Disordered" evidence="1">
    <location>
        <begin position="97"/>
        <end position="129"/>
    </location>
</feature>
<gene>
    <name evidence="2" type="ORF">HNR21_002057</name>
</gene>
<accession>A0A7W3MWF8</accession>
<protein>
    <submittedName>
        <fullName evidence="2">Uncharacterized protein YukE</fullName>
    </submittedName>
</protein>
<feature type="compositionally biased region" description="Basic and acidic residues" evidence="1">
    <location>
        <begin position="97"/>
        <end position="113"/>
    </location>
</feature>
<evidence type="ECO:0000256" key="1">
    <source>
        <dbReference type="SAM" id="MobiDB-lite"/>
    </source>
</evidence>
<keyword evidence="3" id="KW-1185">Reference proteome</keyword>
<dbReference type="Proteomes" id="UP000539313">
    <property type="component" value="Unassembled WGS sequence"/>
</dbReference>
<sequence length="129" mass="14323">MGMENLPVPSSEEIEVSASYLRQIAKEFEKNLRHLEDRRWSTTLQDSLPNQIAFGDYQGGESFRNGTVTMAQNQIGTTIDQFISSYRGIIQSLRASADRYEQAEEKSKNKVRDAGNSGGSHTGPGPKLV</sequence>
<evidence type="ECO:0000313" key="2">
    <source>
        <dbReference type="EMBL" id="MBA9003175.1"/>
    </source>
</evidence>
<reference evidence="2 3" key="1">
    <citation type="submission" date="2020-08" db="EMBL/GenBank/DDBJ databases">
        <title>Sequencing the genomes of 1000 actinobacteria strains.</title>
        <authorList>
            <person name="Klenk H.-P."/>
        </authorList>
    </citation>
    <scope>NUCLEOTIDE SEQUENCE [LARGE SCALE GENOMIC DNA]</scope>
    <source>
        <strain evidence="2 3">DSM 45823</strain>
    </source>
</reference>
<dbReference type="EMBL" id="JACJII010000001">
    <property type="protein sequence ID" value="MBA9003175.1"/>
    <property type="molecule type" value="Genomic_DNA"/>
</dbReference>
<comment type="caution">
    <text evidence="2">The sequence shown here is derived from an EMBL/GenBank/DDBJ whole genome shotgun (WGS) entry which is preliminary data.</text>
</comment>
<dbReference type="AlphaFoldDB" id="A0A7W3MWF8"/>
<evidence type="ECO:0000313" key="3">
    <source>
        <dbReference type="Proteomes" id="UP000539313"/>
    </source>
</evidence>
<dbReference type="RefSeq" id="WP_182705007.1">
    <property type="nucleotide sequence ID" value="NZ_JACJII010000001.1"/>
</dbReference>
<proteinExistence type="predicted"/>
<name>A0A7W3MWF8_9ACTN</name>
<organism evidence="2 3">
    <name type="scientific">Thermomonospora cellulosilytica</name>
    <dbReference type="NCBI Taxonomy" id="1411118"/>
    <lineage>
        <taxon>Bacteria</taxon>
        <taxon>Bacillati</taxon>
        <taxon>Actinomycetota</taxon>
        <taxon>Actinomycetes</taxon>
        <taxon>Streptosporangiales</taxon>
        <taxon>Thermomonosporaceae</taxon>
        <taxon>Thermomonospora</taxon>
    </lineage>
</organism>